<sequence>MKREEGRREAADRTSRLLEREAELAAVYAPPPPRQQLSERTRRIAERAPRRREAFKVNTQTEVTASVRSARPSISSPRDAFKALNSDEKWDFVKRENSVSCITKRTRARTARRATARAAHLNESAISETVTNIGTGESKALLKIVPVTIRAADREIKVHALLDDGATVTLLDDMSRVISTPKDRGPMSHDHATRSAVAVTTADEISSHRHLNECHLEAFQDARPLLLIGQDNGNSSPAATSGVENQVSQSRL</sequence>
<comment type="caution">
    <text evidence="2">The sequence shown here is derived from an EMBL/GenBank/DDBJ whole genome shotgun (WGS) entry which is preliminary data.</text>
</comment>
<evidence type="ECO:0000313" key="2">
    <source>
        <dbReference type="EMBL" id="GBP75766.1"/>
    </source>
</evidence>
<gene>
    <name evidence="2" type="ORF">EVAR_60079_1</name>
</gene>
<dbReference type="AlphaFoldDB" id="A0A4C1YHX6"/>
<dbReference type="OrthoDB" id="10055784at2759"/>
<accession>A0A4C1YHX6</accession>
<dbReference type="Proteomes" id="UP000299102">
    <property type="component" value="Unassembled WGS sequence"/>
</dbReference>
<evidence type="ECO:0000313" key="3">
    <source>
        <dbReference type="Proteomes" id="UP000299102"/>
    </source>
</evidence>
<feature type="compositionally biased region" description="Polar residues" evidence="1">
    <location>
        <begin position="231"/>
        <end position="252"/>
    </location>
</feature>
<reference evidence="2 3" key="1">
    <citation type="journal article" date="2019" name="Commun. Biol.">
        <title>The bagworm genome reveals a unique fibroin gene that provides high tensile strength.</title>
        <authorList>
            <person name="Kono N."/>
            <person name="Nakamura H."/>
            <person name="Ohtoshi R."/>
            <person name="Tomita M."/>
            <person name="Numata K."/>
            <person name="Arakawa K."/>
        </authorList>
    </citation>
    <scope>NUCLEOTIDE SEQUENCE [LARGE SCALE GENOMIC DNA]</scope>
</reference>
<keyword evidence="3" id="KW-1185">Reference proteome</keyword>
<organism evidence="2 3">
    <name type="scientific">Eumeta variegata</name>
    <name type="common">Bagworm moth</name>
    <name type="synonym">Eumeta japonica</name>
    <dbReference type="NCBI Taxonomy" id="151549"/>
    <lineage>
        <taxon>Eukaryota</taxon>
        <taxon>Metazoa</taxon>
        <taxon>Ecdysozoa</taxon>
        <taxon>Arthropoda</taxon>
        <taxon>Hexapoda</taxon>
        <taxon>Insecta</taxon>
        <taxon>Pterygota</taxon>
        <taxon>Neoptera</taxon>
        <taxon>Endopterygota</taxon>
        <taxon>Lepidoptera</taxon>
        <taxon>Glossata</taxon>
        <taxon>Ditrysia</taxon>
        <taxon>Tineoidea</taxon>
        <taxon>Psychidae</taxon>
        <taxon>Oiketicinae</taxon>
        <taxon>Eumeta</taxon>
    </lineage>
</organism>
<feature type="region of interest" description="Disordered" evidence="1">
    <location>
        <begin position="230"/>
        <end position="252"/>
    </location>
</feature>
<evidence type="ECO:0000256" key="1">
    <source>
        <dbReference type="SAM" id="MobiDB-lite"/>
    </source>
</evidence>
<protein>
    <submittedName>
        <fullName evidence="2">Uncharacterized protein</fullName>
    </submittedName>
</protein>
<name>A0A4C1YHX6_EUMVA</name>
<dbReference type="EMBL" id="BGZK01001261">
    <property type="protein sequence ID" value="GBP75766.1"/>
    <property type="molecule type" value="Genomic_DNA"/>
</dbReference>
<proteinExistence type="predicted"/>